<reference evidence="1 2" key="1">
    <citation type="journal article" date="2017" name="Int. J. Syst. Evol. Microbiol.">
        <title>Desulfovibrio senegalensis sp. nov., a mesophilic sulfate reducer isolated from marine sediment.</title>
        <authorList>
            <person name="Thioye A."/>
            <person name="Gam Z.B.A."/>
            <person name="Mbengue M."/>
            <person name="Cayol J.L."/>
            <person name="Joseph-Bartoli M."/>
            <person name="Toure-Kane C."/>
            <person name="Labat M."/>
        </authorList>
    </citation>
    <scope>NUCLEOTIDE SEQUENCE [LARGE SCALE GENOMIC DNA]</scope>
    <source>
        <strain evidence="1 2">DSM 101509</strain>
    </source>
</reference>
<comment type="caution">
    <text evidence="1">The sequence shown here is derived from an EMBL/GenBank/DDBJ whole genome shotgun (WGS) entry which is preliminary data.</text>
</comment>
<evidence type="ECO:0000313" key="2">
    <source>
        <dbReference type="Proteomes" id="UP000438699"/>
    </source>
</evidence>
<gene>
    <name evidence="1" type="ORF">F8A88_15320</name>
</gene>
<name>A0A6N6MXG4_9BACT</name>
<dbReference type="EMBL" id="WAIE01000011">
    <property type="protein sequence ID" value="KAB1437295.1"/>
    <property type="molecule type" value="Genomic_DNA"/>
</dbReference>
<dbReference type="AlphaFoldDB" id="A0A6N6MXG4"/>
<organism evidence="1 2">
    <name type="scientific">Pseudodesulfovibrio senegalensis</name>
    <dbReference type="NCBI Taxonomy" id="1721087"/>
    <lineage>
        <taxon>Bacteria</taxon>
        <taxon>Pseudomonadati</taxon>
        <taxon>Thermodesulfobacteriota</taxon>
        <taxon>Desulfovibrionia</taxon>
        <taxon>Desulfovibrionales</taxon>
        <taxon>Desulfovibrionaceae</taxon>
    </lineage>
</organism>
<accession>A0A6N6MXG4</accession>
<dbReference type="Proteomes" id="UP000438699">
    <property type="component" value="Unassembled WGS sequence"/>
</dbReference>
<protein>
    <submittedName>
        <fullName evidence="1">Uncharacterized protein</fullName>
    </submittedName>
</protein>
<keyword evidence="2" id="KW-1185">Reference proteome</keyword>
<dbReference type="RefSeq" id="WP_151152062.1">
    <property type="nucleotide sequence ID" value="NZ_WAIE01000011.1"/>
</dbReference>
<sequence length="125" mass="13990">MSGQRRFTEKNRSVLARRLLMEPDELIRLGEDQIAGVENSIARALVSGKRMLLPDVDSPSDLQVLKINPDTLENIEIGRAWTMGEKAFLIEFFESVESLGRYVVRPIESLNLGASVEATDRAEDS</sequence>
<evidence type="ECO:0000313" key="1">
    <source>
        <dbReference type="EMBL" id="KAB1437295.1"/>
    </source>
</evidence>
<proteinExistence type="predicted"/>